<sequence>MTYRLEFKKSALKEWRKPGPTIKEQFKRKIEERSRNPHVPSAALSGARNIYKIKLRQSGYRLIYCAEDKTISVTVIAVGKRDRSEVYDVALSRLRDKS</sequence>
<proteinExistence type="inferred from homology"/>
<protein>
    <submittedName>
        <fullName evidence="3">mRNA interferase RelE/StbE</fullName>
    </submittedName>
</protein>
<name>A0A450SHD3_9GAMM</name>
<evidence type="ECO:0000256" key="2">
    <source>
        <dbReference type="ARBA" id="ARBA00022649"/>
    </source>
</evidence>
<dbReference type="AlphaFoldDB" id="A0A450SHD3"/>
<dbReference type="InterPro" id="IPR007712">
    <property type="entry name" value="RelE/ParE_toxin"/>
</dbReference>
<organism evidence="3">
    <name type="scientific">Candidatus Kentrum sp. FW</name>
    <dbReference type="NCBI Taxonomy" id="2126338"/>
    <lineage>
        <taxon>Bacteria</taxon>
        <taxon>Pseudomonadati</taxon>
        <taxon>Pseudomonadota</taxon>
        <taxon>Gammaproteobacteria</taxon>
        <taxon>Candidatus Kentrum</taxon>
    </lineage>
</organism>
<comment type="similarity">
    <text evidence="1">Belongs to the RelE toxin family.</text>
</comment>
<dbReference type="EMBL" id="CAADFD010000012">
    <property type="protein sequence ID" value="VFJ52548.1"/>
    <property type="molecule type" value="Genomic_DNA"/>
</dbReference>
<dbReference type="InterPro" id="IPR035093">
    <property type="entry name" value="RelE/ParE_toxin_dom_sf"/>
</dbReference>
<accession>A0A450SHD3</accession>
<evidence type="ECO:0000313" key="3">
    <source>
        <dbReference type="EMBL" id="VFJ52548.1"/>
    </source>
</evidence>
<dbReference type="PANTHER" id="PTHR35601:SF1">
    <property type="entry name" value="TOXIN RELE"/>
    <property type="match status" value="1"/>
</dbReference>
<dbReference type="Pfam" id="PF05016">
    <property type="entry name" value="ParE_toxin"/>
    <property type="match status" value="1"/>
</dbReference>
<evidence type="ECO:0000256" key="1">
    <source>
        <dbReference type="ARBA" id="ARBA00006226"/>
    </source>
</evidence>
<keyword evidence="2" id="KW-1277">Toxin-antitoxin system</keyword>
<dbReference type="Gene3D" id="3.30.2310.20">
    <property type="entry name" value="RelE-like"/>
    <property type="match status" value="1"/>
</dbReference>
<reference evidence="3" key="1">
    <citation type="submission" date="2019-02" db="EMBL/GenBank/DDBJ databases">
        <authorList>
            <person name="Gruber-Vodicka R. H."/>
            <person name="Seah K. B. B."/>
        </authorList>
    </citation>
    <scope>NUCLEOTIDE SEQUENCE</scope>
    <source>
        <strain evidence="3">BECK_BZ106</strain>
    </source>
</reference>
<dbReference type="PANTHER" id="PTHR35601">
    <property type="entry name" value="TOXIN RELE"/>
    <property type="match status" value="1"/>
</dbReference>
<dbReference type="SUPFAM" id="SSF143011">
    <property type="entry name" value="RelE-like"/>
    <property type="match status" value="1"/>
</dbReference>
<gene>
    <name evidence="3" type="ORF">BECKFW1821B_GA0114236_101239</name>
</gene>